<sequence length="214" mass="24938">MNSESITILKNFRYSLIRIEDQYYIVDRDKPFLLIFFLPFIYWFLPKRAFLISEQSANLLQTVPNKDSNKPIGTLLIAGISLFLANLIEPFLDYLNINITQIAALSVTLLILIIITTIRYIISNKNKQSLFKRLDLDDDAYYTFWIWPKSFKNSLYLLCLFLFFGAFAAVFMLTFISTGNTFLLFAYTLCLLFLVFSNILIIPPGKNTIKFRIK</sequence>
<feature type="transmembrane region" description="Helical" evidence="1">
    <location>
        <begin position="155"/>
        <end position="176"/>
    </location>
</feature>
<feature type="transmembrane region" description="Helical" evidence="1">
    <location>
        <begin position="32"/>
        <end position="51"/>
    </location>
</feature>
<feature type="transmembrane region" description="Helical" evidence="1">
    <location>
        <begin position="98"/>
        <end position="122"/>
    </location>
</feature>
<proteinExistence type="predicted"/>
<keyword evidence="3" id="KW-1185">Reference proteome</keyword>
<name>A0ABX4GUQ7_9BACI</name>
<dbReference type="InterPro" id="IPR005915">
    <property type="entry name" value="Tandem_5TM"/>
</dbReference>
<dbReference type="Pfam" id="PF04276">
    <property type="entry name" value="DUF443"/>
    <property type="match status" value="1"/>
</dbReference>
<evidence type="ECO:0000256" key="1">
    <source>
        <dbReference type="SAM" id="Phobius"/>
    </source>
</evidence>
<feature type="transmembrane region" description="Helical" evidence="1">
    <location>
        <begin position="182"/>
        <end position="202"/>
    </location>
</feature>
<comment type="caution">
    <text evidence="2">The sequence shown here is derived from an EMBL/GenBank/DDBJ whole genome shotgun (WGS) entry which is preliminary data.</text>
</comment>
<gene>
    <name evidence="2" type="ORF">CHH48_16465</name>
</gene>
<feature type="transmembrane region" description="Helical" evidence="1">
    <location>
        <begin position="72"/>
        <end position="92"/>
    </location>
</feature>
<dbReference type="RefSeq" id="WP_095220408.1">
    <property type="nucleotide sequence ID" value="NZ_NPBJ01000033.1"/>
</dbReference>
<dbReference type="EMBL" id="NPBJ01000033">
    <property type="protein sequence ID" value="PAD98606.1"/>
    <property type="molecule type" value="Genomic_DNA"/>
</dbReference>
<evidence type="ECO:0008006" key="4">
    <source>
        <dbReference type="Google" id="ProtNLM"/>
    </source>
</evidence>
<reference evidence="2 3" key="1">
    <citation type="submission" date="2017-07" db="EMBL/GenBank/DDBJ databases">
        <title>Isolation and whole genome analysis of endospore-forming bacteria from heroin.</title>
        <authorList>
            <person name="Kalinowski J."/>
            <person name="Ahrens B."/>
            <person name="Al-Dilaimi A."/>
            <person name="Winkler A."/>
            <person name="Wibberg D."/>
            <person name="Schleenbecker U."/>
            <person name="Ruckert C."/>
            <person name="Wolfel R."/>
            <person name="Grass G."/>
        </authorList>
    </citation>
    <scope>NUCLEOTIDE SEQUENCE [LARGE SCALE GENOMIC DNA]</scope>
    <source>
        <strain evidence="2 3">7517-1</strain>
    </source>
</reference>
<keyword evidence="1" id="KW-0472">Membrane</keyword>
<organism evidence="2 3">
    <name type="scientific">Terribacillus saccharophilus</name>
    <dbReference type="NCBI Taxonomy" id="361277"/>
    <lineage>
        <taxon>Bacteria</taxon>
        <taxon>Bacillati</taxon>
        <taxon>Bacillota</taxon>
        <taxon>Bacilli</taxon>
        <taxon>Bacillales</taxon>
        <taxon>Bacillaceae</taxon>
        <taxon>Terribacillus</taxon>
    </lineage>
</organism>
<dbReference type="NCBIfam" id="TIGR01218">
    <property type="entry name" value="Gpos_tandem_5TM"/>
    <property type="match status" value="1"/>
</dbReference>
<protein>
    <recommendedName>
        <fullName evidence="4">Tandem five-transmembrane protein</fullName>
    </recommendedName>
</protein>
<keyword evidence="1" id="KW-1133">Transmembrane helix</keyword>
<evidence type="ECO:0000313" key="3">
    <source>
        <dbReference type="Proteomes" id="UP000216852"/>
    </source>
</evidence>
<accession>A0ABX4GUQ7</accession>
<keyword evidence="1" id="KW-0812">Transmembrane</keyword>
<dbReference type="Proteomes" id="UP000216852">
    <property type="component" value="Unassembled WGS sequence"/>
</dbReference>
<evidence type="ECO:0000313" key="2">
    <source>
        <dbReference type="EMBL" id="PAD98606.1"/>
    </source>
</evidence>